<name>A0A6A6A8V9_9PLEO</name>
<protein>
    <submittedName>
        <fullName evidence="2">Uncharacterized protein</fullName>
    </submittedName>
</protein>
<dbReference type="Proteomes" id="UP000799771">
    <property type="component" value="Unassembled WGS sequence"/>
</dbReference>
<dbReference type="GeneID" id="54411117"/>
<gene>
    <name evidence="2" type="ORF">P153DRAFT_387802</name>
</gene>
<reference evidence="2" key="1">
    <citation type="journal article" date="2020" name="Stud. Mycol.">
        <title>101 Dothideomycetes genomes: a test case for predicting lifestyles and emergence of pathogens.</title>
        <authorList>
            <person name="Haridas S."/>
            <person name="Albert R."/>
            <person name="Binder M."/>
            <person name="Bloem J."/>
            <person name="Labutti K."/>
            <person name="Salamov A."/>
            <person name="Andreopoulos B."/>
            <person name="Baker S."/>
            <person name="Barry K."/>
            <person name="Bills G."/>
            <person name="Bluhm B."/>
            <person name="Cannon C."/>
            <person name="Castanera R."/>
            <person name="Culley D."/>
            <person name="Daum C."/>
            <person name="Ezra D."/>
            <person name="Gonzalez J."/>
            <person name="Henrissat B."/>
            <person name="Kuo A."/>
            <person name="Liang C."/>
            <person name="Lipzen A."/>
            <person name="Lutzoni F."/>
            <person name="Magnuson J."/>
            <person name="Mondo S."/>
            <person name="Nolan M."/>
            <person name="Ohm R."/>
            <person name="Pangilinan J."/>
            <person name="Park H.-J."/>
            <person name="Ramirez L."/>
            <person name="Alfaro M."/>
            <person name="Sun H."/>
            <person name="Tritt A."/>
            <person name="Yoshinaga Y."/>
            <person name="Zwiers L.-H."/>
            <person name="Turgeon B."/>
            <person name="Goodwin S."/>
            <person name="Spatafora J."/>
            <person name="Crous P."/>
            <person name="Grigoriev I."/>
        </authorList>
    </citation>
    <scope>NUCLEOTIDE SEQUENCE</scope>
    <source>
        <strain evidence="2">CBS 119687</strain>
    </source>
</reference>
<dbReference type="RefSeq" id="XP_033521646.1">
    <property type="nucleotide sequence ID" value="XM_033670685.1"/>
</dbReference>
<evidence type="ECO:0000313" key="3">
    <source>
        <dbReference type="Proteomes" id="UP000799771"/>
    </source>
</evidence>
<proteinExistence type="predicted"/>
<dbReference type="EMBL" id="ML977511">
    <property type="protein sequence ID" value="KAF2127257.1"/>
    <property type="molecule type" value="Genomic_DNA"/>
</dbReference>
<feature type="compositionally biased region" description="Low complexity" evidence="1">
    <location>
        <begin position="14"/>
        <end position="31"/>
    </location>
</feature>
<organism evidence="2 3">
    <name type="scientific">Dothidotthia symphoricarpi CBS 119687</name>
    <dbReference type="NCBI Taxonomy" id="1392245"/>
    <lineage>
        <taxon>Eukaryota</taxon>
        <taxon>Fungi</taxon>
        <taxon>Dikarya</taxon>
        <taxon>Ascomycota</taxon>
        <taxon>Pezizomycotina</taxon>
        <taxon>Dothideomycetes</taxon>
        <taxon>Pleosporomycetidae</taxon>
        <taxon>Pleosporales</taxon>
        <taxon>Dothidotthiaceae</taxon>
        <taxon>Dothidotthia</taxon>
    </lineage>
</organism>
<keyword evidence="3" id="KW-1185">Reference proteome</keyword>
<feature type="region of interest" description="Disordered" evidence="1">
    <location>
        <begin position="1"/>
        <end position="31"/>
    </location>
</feature>
<dbReference type="AlphaFoldDB" id="A0A6A6A8V9"/>
<accession>A0A6A6A8V9</accession>
<evidence type="ECO:0000313" key="2">
    <source>
        <dbReference type="EMBL" id="KAF2127257.1"/>
    </source>
</evidence>
<sequence>MHGGRRGSQRTGDGAAAAAEQAIEGGTAAAGEEWTWVQCRRSGEGEERSRRDRLEADGKRRRALGVVRRGRKRARGLVWQRTERRAARARFHSAGLHHAILALFGRPWLHRCAPLPAARLPARARLRQSPPCSLCHHGHGPVGQVDHVHLFVVPAAPAVPKQPAPEITAQKARAANRAGAACALLDAALTHAMADFLTAAVVDSSKLPSTRTPNLTAIAPGLARWLSGLNFVPGTAYQHKLYARATLCSALVSTANERFAFGLTPCCARRHLPSTIMSAIDPFAAERRHQPCEPFCH</sequence>
<evidence type="ECO:0000256" key="1">
    <source>
        <dbReference type="SAM" id="MobiDB-lite"/>
    </source>
</evidence>